<comment type="caution">
    <text evidence="4">The sequence shown here is derived from an EMBL/GenBank/DDBJ whole genome shotgun (WGS) entry which is preliminary data.</text>
</comment>
<dbReference type="InterPro" id="IPR000160">
    <property type="entry name" value="GGDEF_dom"/>
</dbReference>
<dbReference type="InterPro" id="IPR029787">
    <property type="entry name" value="Nucleotide_cyclase"/>
</dbReference>
<proteinExistence type="predicted"/>
<dbReference type="Pfam" id="PF00990">
    <property type="entry name" value="GGDEF"/>
    <property type="match status" value="1"/>
</dbReference>
<dbReference type="GO" id="GO:0043709">
    <property type="term" value="P:cell adhesion involved in single-species biofilm formation"/>
    <property type="evidence" value="ECO:0007669"/>
    <property type="project" value="TreeGrafter"/>
</dbReference>
<reference evidence="4" key="1">
    <citation type="journal article" date="2014" name="Int. J. Syst. Evol. Microbiol.">
        <title>Complete genome sequence of Corynebacterium casei LMG S-19264T (=DSM 44701T), isolated from a smear-ripened cheese.</title>
        <authorList>
            <consortium name="US DOE Joint Genome Institute (JGI-PGF)"/>
            <person name="Walter F."/>
            <person name="Albersmeier A."/>
            <person name="Kalinowski J."/>
            <person name="Ruckert C."/>
        </authorList>
    </citation>
    <scope>NUCLEOTIDE SEQUENCE</scope>
    <source>
        <strain evidence="4">CGMCC 1.12987</strain>
    </source>
</reference>
<dbReference type="SUPFAM" id="SSF52172">
    <property type="entry name" value="CheY-like"/>
    <property type="match status" value="1"/>
</dbReference>
<evidence type="ECO:0000256" key="1">
    <source>
        <dbReference type="PROSITE-ProRule" id="PRU00169"/>
    </source>
</evidence>
<dbReference type="SUPFAM" id="SSF55073">
    <property type="entry name" value="Nucleotide cyclase"/>
    <property type="match status" value="1"/>
</dbReference>
<dbReference type="PROSITE" id="PS50110">
    <property type="entry name" value="RESPONSE_REGULATORY"/>
    <property type="match status" value="1"/>
</dbReference>
<dbReference type="Gene3D" id="3.40.50.2300">
    <property type="match status" value="1"/>
</dbReference>
<evidence type="ECO:0008006" key="6">
    <source>
        <dbReference type="Google" id="ProtNLM"/>
    </source>
</evidence>
<evidence type="ECO:0000313" key="5">
    <source>
        <dbReference type="Proteomes" id="UP000644756"/>
    </source>
</evidence>
<dbReference type="InterPro" id="IPR011006">
    <property type="entry name" value="CheY-like_superfamily"/>
</dbReference>
<sequence length="419" mass="47428">METSVLLIEPDPTAAQEITEILQEGGFLPVTRQSFEAVHDSVTDEMPPKAILIGTDNVKESVLSFISELKADPSTQWIPLFILSRTNEDSFRIDCFNAGADEFFLKPIHPKELLARLRGWVNRIGNFEESAFRDPLTKAYNRRYFDLHILLELQKAQKNDYPISVAFIDADKFKSINDNYGHHVGDLVLQGLSKILREKTRTSDLVARYGGEEFVILFPKASGDQAANRIQTILEYVRENPVAEYEGQLRHITFSCGVAEWKPGLSVTEWVKLADDGVYEAKGQGRNRVILSNLQTSEHDHLEEKKKVLIVAGKGMSKSIVCEIDSLAYEIQEWQQGIEEVPPEICIYVIPPTKGFDAGEYEQFRMKHLPKECKTLLLTENHKALDSFQIMATGIDGYLRGPYLPGDIELGLRRLTNLN</sequence>
<dbReference type="Gene3D" id="3.30.70.270">
    <property type="match status" value="1"/>
</dbReference>
<dbReference type="PROSITE" id="PS50887">
    <property type="entry name" value="GGDEF"/>
    <property type="match status" value="1"/>
</dbReference>
<dbReference type="InterPro" id="IPR043128">
    <property type="entry name" value="Rev_trsase/Diguanyl_cyclase"/>
</dbReference>
<dbReference type="FunFam" id="3.30.70.270:FF:000001">
    <property type="entry name" value="Diguanylate cyclase domain protein"/>
    <property type="match status" value="1"/>
</dbReference>
<dbReference type="InterPro" id="IPR050469">
    <property type="entry name" value="Diguanylate_Cyclase"/>
</dbReference>
<dbReference type="GO" id="GO:0005886">
    <property type="term" value="C:plasma membrane"/>
    <property type="evidence" value="ECO:0007669"/>
    <property type="project" value="TreeGrafter"/>
</dbReference>
<dbReference type="SMART" id="SM00448">
    <property type="entry name" value="REC"/>
    <property type="match status" value="1"/>
</dbReference>
<comment type="caution">
    <text evidence="1">Lacks conserved residue(s) required for the propagation of feature annotation.</text>
</comment>
<dbReference type="SMART" id="SM00267">
    <property type="entry name" value="GGDEF"/>
    <property type="match status" value="1"/>
</dbReference>
<feature type="domain" description="Response regulatory" evidence="2">
    <location>
        <begin position="4"/>
        <end position="121"/>
    </location>
</feature>
<dbReference type="PANTHER" id="PTHR45138:SF9">
    <property type="entry name" value="DIGUANYLATE CYCLASE DGCM-RELATED"/>
    <property type="match status" value="1"/>
</dbReference>
<keyword evidence="5" id="KW-1185">Reference proteome</keyword>
<feature type="domain" description="GGDEF" evidence="3">
    <location>
        <begin position="161"/>
        <end position="294"/>
    </location>
</feature>
<dbReference type="InterPro" id="IPR001789">
    <property type="entry name" value="Sig_transdc_resp-reg_receiver"/>
</dbReference>
<dbReference type="EMBL" id="BMGR01000014">
    <property type="protein sequence ID" value="GGG18767.1"/>
    <property type="molecule type" value="Genomic_DNA"/>
</dbReference>
<dbReference type="Proteomes" id="UP000644756">
    <property type="component" value="Unassembled WGS sequence"/>
</dbReference>
<dbReference type="GO" id="GO:0000160">
    <property type="term" value="P:phosphorelay signal transduction system"/>
    <property type="evidence" value="ECO:0007669"/>
    <property type="project" value="InterPro"/>
</dbReference>
<organism evidence="4 5">
    <name type="scientific">Paenibacillus abyssi</name>
    <dbReference type="NCBI Taxonomy" id="1340531"/>
    <lineage>
        <taxon>Bacteria</taxon>
        <taxon>Bacillati</taxon>
        <taxon>Bacillota</taxon>
        <taxon>Bacilli</taxon>
        <taxon>Bacillales</taxon>
        <taxon>Paenibacillaceae</taxon>
        <taxon>Paenibacillus</taxon>
    </lineage>
</organism>
<evidence type="ECO:0000259" key="2">
    <source>
        <dbReference type="PROSITE" id="PS50110"/>
    </source>
</evidence>
<accession>A0A917G2D4</accession>
<dbReference type="GO" id="GO:1902201">
    <property type="term" value="P:negative regulation of bacterial-type flagellum-dependent cell motility"/>
    <property type="evidence" value="ECO:0007669"/>
    <property type="project" value="TreeGrafter"/>
</dbReference>
<reference evidence="4" key="2">
    <citation type="submission" date="2020-09" db="EMBL/GenBank/DDBJ databases">
        <authorList>
            <person name="Sun Q."/>
            <person name="Zhou Y."/>
        </authorList>
    </citation>
    <scope>NUCLEOTIDE SEQUENCE</scope>
    <source>
        <strain evidence="4">CGMCC 1.12987</strain>
    </source>
</reference>
<dbReference type="NCBIfam" id="TIGR00254">
    <property type="entry name" value="GGDEF"/>
    <property type="match status" value="1"/>
</dbReference>
<dbReference type="RefSeq" id="WP_188532784.1">
    <property type="nucleotide sequence ID" value="NZ_BMGR01000014.1"/>
</dbReference>
<evidence type="ECO:0000259" key="3">
    <source>
        <dbReference type="PROSITE" id="PS50887"/>
    </source>
</evidence>
<dbReference type="CDD" id="cd01949">
    <property type="entry name" value="GGDEF"/>
    <property type="match status" value="1"/>
</dbReference>
<dbReference type="PANTHER" id="PTHR45138">
    <property type="entry name" value="REGULATORY COMPONENTS OF SENSORY TRANSDUCTION SYSTEM"/>
    <property type="match status" value="1"/>
</dbReference>
<gene>
    <name evidence="4" type="ORF">GCM10010916_39450</name>
</gene>
<protein>
    <recommendedName>
        <fullName evidence="6">Diguanylate cyclase</fullName>
    </recommendedName>
</protein>
<dbReference type="AlphaFoldDB" id="A0A917G2D4"/>
<dbReference type="GO" id="GO:0052621">
    <property type="term" value="F:diguanylate cyclase activity"/>
    <property type="evidence" value="ECO:0007669"/>
    <property type="project" value="TreeGrafter"/>
</dbReference>
<evidence type="ECO:0000313" key="4">
    <source>
        <dbReference type="EMBL" id="GGG18767.1"/>
    </source>
</evidence>
<name>A0A917G2D4_9BACL</name>